<dbReference type="CDD" id="cd07438">
    <property type="entry name" value="PHP_HisPPase_AMP"/>
    <property type="match status" value="1"/>
</dbReference>
<gene>
    <name evidence="2" type="ORF">ERS370011_00101</name>
</gene>
<dbReference type="EMBL" id="CYTV01000001">
    <property type="protein sequence ID" value="CUI31256.1"/>
    <property type="molecule type" value="Genomic_DNA"/>
</dbReference>
<organism evidence="2 3">
    <name type="scientific">Bordetella pseudohinzii</name>
    <dbReference type="NCBI Taxonomy" id="1331258"/>
    <lineage>
        <taxon>Bacteria</taxon>
        <taxon>Pseudomonadati</taxon>
        <taxon>Pseudomonadota</taxon>
        <taxon>Betaproteobacteria</taxon>
        <taxon>Burkholderiales</taxon>
        <taxon>Alcaligenaceae</taxon>
        <taxon>Bordetella</taxon>
    </lineage>
</organism>
<dbReference type="InterPro" id="IPR052018">
    <property type="entry name" value="PHP_domain"/>
</dbReference>
<dbReference type="NCBIfam" id="NF041577">
    <property type="entry name" value="nside_bi_sphtase"/>
    <property type="match status" value="1"/>
</dbReference>
<dbReference type="GO" id="GO:0004534">
    <property type="term" value="F:5'-3' RNA exonuclease activity"/>
    <property type="evidence" value="ECO:0007669"/>
    <property type="project" value="TreeGrafter"/>
</dbReference>
<dbReference type="PANTHER" id="PTHR42924:SF3">
    <property type="entry name" value="POLYMERASE_HISTIDINOL PHOSPHATASE N-TERMINAL DOMAIN-CONTAINING PROTEIN"/>
    <property type="match status" value="1"/>
</dbReference>
<evidence type="ECO:0000259" key="1">
    <source>
        <dbReference type="SMART" id="SM00481"/>
    </source>
</evidence>
<dbReference type="Pfam" id="PF02811">
    <property type="entry name" value="PHP"/>
    <property type="match status" value="1"/>
</dbReference>
<evidence type="ECO:0000313" key="2">
    <source>
        <dbReference type="EMBL" id="CUI31256.1"/>
    </source>
</evidence>
<dbReference type="InterPro" id="IPR004013">
    <property type="entry name" value="PHP_dom"/>
</dbReference>
<accession>A0A0M7BZ01</accession>
<reference evidence="2 3" key="1">
    <citation type="submission" date="2015-09" db="EMBL/GenBank/DDBJ databases">
        <authorList>
            <person name="Jackson K.R."/>
            <person name="Lunt B.L."/>
            <person name="Fisher J.N.B."/>
            <person name="Gardner A.V."/>
            <person name="Bailey M.E."/>
            <person name="Deus L.M."/>
            <person name="Earl A.S."/>
            <person name="Gibby P.D."/>
            <person name="Hartmann K.A."/>
            <person name="Liu J.E."/>
            <person name="Manci A.M."/>
            <person name="Nielsen D.A."/>
            <person name="Solomon M.B."/>
            <person name="Breakwell D.P."/>
            <person name="Burnett S.H."/>
            <person name="Grose J.H."/>
        </authorList>
    </citation>
    <scope>NUCLEOTIDE SEQUENCE [LARGE SCALE GENOMIC DNA]</scope>
    <source>
        <strain evidence="2 3">2789STDY5608636</strain>
    </source>
</reference>
<protein>
    <submittedName>
        <fullName evidence="2">Histidinol phosphatase and related hydrolases of the PHP family</fullName>
    </submittedName>
</protein>
<dbReference type="Gene3D" id="1.10.150.650">
    <property type="match status" value="1"/>
</dbReference>
<dbReference type="Gene3D" id="3.20.20.140">
    <property type="entry name" value="Metal-dependent hydrolases"/>
    <property type="match status" value="1"/>
</dbReference>
<proteinExistence type="predicted"/>
<dbReference type="GO" id="GO:0035312">
    <property type="term" value="F:5'-3' DNA exonuclease activity"/>
    <property type="evidence" value="ECO:0007669"/>
    <property type="project" value="TreeGrafter"/>
</dbReference>
<dbReference type="Proteomes" id="UP000053096">
    <property type="component" value="Unassembled WGS sequence"/>
</dbReference>
<evidence type="ECO:0000313" key="3">
    <source>
        <dbReference type="Proteomes" id="UP000053096"/>
    </source>
</evidence>
<name>A0A0M7BZ01_9BORD</name>
<dbReference type="SUPFAM" id="SSF89550">
    <property type="entry name" value="PHP domain-like"/>
    <property type="match status" value="1"/>
</dbReference>
<dbReference type="SMART" id="SM00481">
    <property type="entry name" value="POLIIIAc"/>
    <property type="match status" value="1"/>
</dbReference>
<sequence>MTEQGRTVFSSRFGQAYNSRMDSARLNIDLHCHSTVSDGMLPPAEVARRARANGVDVWALTDHDEVGGQDEARVAAAEVGLRYFTGAEISVTWAGQTVHIVGLCFDDKDHTLVEGLRKTRAGRAGRALRIGERLAALGMPGAYEGALPFAGNPELISRTHFARYLVEAGYCPDVQTVFNKYLGDDCPGHEPMQWATLAEAVGWIRGAGGRAVIAHPGRYKYTPLQFAALFDEFLQLGGEGIEVVTGSHTAQEAAHYAGVARRYGFLASRGSDFHSVRESKADLGRLPPLPDDLKPVWHDWL</sequence>
<dbReference type="InterPro" id="IPR016195">
    <property type="entry name" value="Pol/histidinol_Pase-like"/>
</dbReference>
<dbReference type="InterPro" id="IPR049742">
    <property type="entry name" value="35NBP"/>
</dbReference>
<feature type="domain" description="Polymerase/histidinol phosphatase N-terminal" evidence="1">
    <location>
        <begin position="28"/>
        <end position="93"/>
    </location>
</feature>
<keyword evidence="2" id="KW-0378">Hydrolase</keyword>
<dbReference type="PANTHER" id="PTHR42924">
    <property type="entry name" value="EXONUCLEASE"/>
    <property type="match status" value="1"/>
</dbReference>
<dbReference type="AlphaFoldDB" id="A0A0M7BZ01"/>
<dbReference type="InterPro" id="IPR003141">
    <property type="entry name" value="Pol/His_phosphatase_N"/>
</dbReference>